<feature type="domain" description="Oxidoreductase molybdopterin-binding" evidence="2">
    <location>
        <begin position="61"/>
        <end position="202"/>
    </location>
</feature>
<feature type="region of interest" description="Disordered" evidence="1">
    <location>
        <begin position="1"/>
        <end position="43"/>
    </location>
</feature>
<dbReference type="InterPro" id="IPR000572">
    <property type="entry name" value="OxRdtase_Mopterin-bd_dom"/>
</dbReference>
<organism evidence="3 4">
    <name type="scientific">Luteibacter rhizovicinus</name>
    <dbReference type="NCBI Taxonomy" id="242606"/>
    <lineage>
        <taxon>Bacteria</taxon>
        <taxon>Pseudomonadati</taxon>
        <taxon>Pseudomonadota</taxon>
        <taxon>Gammaproteobacteria</taxon>
        <taxon>Lysobacterales</taxon>
        <taxon>Rhodanobacteraceae</taxon>
        <taxon>Luteibacter</taxon>
    </lineage>
</organism>
<dbReference type="InterPro" id="IPR036374">
    <property type="entry name" value="OxRdtase_Mopterin-bd_sf"/>
</dbReference>
<dbReference type="Pfam" id="PF00174">
    <property type="entry name" value="Oxidored_molyb"/>
    <property type="match status" value="1"/>
</dbReference>
<dbReference type="Gene3D" id="3.90.420.10">
    <property type="entry name" value="Oxidoreductase, molybdopterin-binding domain"/>
    <property type="match status" value="1"/>
</dbReference>
<evidence type="ECO:0000313" key="4">
    <source>
        <dbReference type="Proteomes" id="UP000295645"/>
    </source>
</evidence>
<evidence type="ECO:0000259" key="2">
    <source>
        <dbReference type="Pfam" id="PF00174"/>
    </source>
</evidence>
<feature type="compositionally biased region" description="Basic and acidic residues" evidence="1">
    <location>
        <begin position="1"/>
        <end position="26"/>
    </location>
</feature>
<dbReference type="AlphaFoldDB" id="A0A4R3YXV7"/>
<comment type="caution">
    <text evidence="3">The sequence shown here is derived from an EMBL/GenBank/DDBJ whole genome shotgun (WGS) entry which is preliminary data.</text>
</comment>
<reference evidence="3 4" key="1">
    <citation type="submission" date="2019-03" db="EMBL/GenBank/DDBJ databases">
        <title>Above-ground endophytic microbial communities from plants in different locations in the United States.</title>
        <authorList>
            <person name="Frank C."/>
        </authorList>
    </citation>
    <scope>NUCLEOTIDE SEQUENCE [LARGE SCALE GENOMIC DNA]</scope>
    <source>
        <strain evidence="3 4">LP_13_YM</strain>
    </source>
</reference>
<evidence type="ECO:0000313" key="3">
    <source>
        <dbReference type="EMBL" id="TCV97470.1"/>
    </source>
</evidence>
<dbReference type="PANTHER" id="PTHR43032:SF4">
    <property type="entry name" value="OXIDOREDUCTASE MOLYBDOPTERIN-BINDING DOMAIN-CONTAINING PROTEIN"/>
    <property type="match status" value="1"/>
</dbReference>
<evidence type="ECO:0000256" key="1">
    <source>
        <dbReference type="SAM" id="MobiDB-lite"/>
    </source>
</evidence>
<protein>
    <submittedName>
        <fullName evidence="3">DMSO/TMAO reductase YedYZ molybdopterin-dependent catalytic subunit</fullName>
    </submittedName>
</protein>
<sequence length="220" mass="25658">MSSNDPQERPDSKLTRSKQEWAREGKFLTGRHARPDSERLPPGQHLVQNWPVLDLGVQPDVPLNVWHLEIDGAVEEEACWNWASFSRQPQTDLTSDIHCVTTWSRYDNHWQGVATRDFLETVRPRAEARHVVLHSYDGYTTNVTMEDFAAEGALLAHSWEGKPLSREHGGPVRLIIPHLYLWKSAKWVRRIEFRVDNEPGFWEVRGYNNHADPWLEERYS</sequence>
<proteinExistence type="predicted"/>
<name>A0A4R3YXV7_9GAMM</name>
<gene>
    <name evidence="3" type="ORF">EC912_101482</name>
</gene>
<dbReference type="Proteomes" id="UP000295645">
    <property type="component" value="Unassembled WGS sequence"/>
</dbReference>
<dbReference type="SUPFAM" id="SSF56524">
    <property type="entry name" value="Oxidoreductase molybdopterin-binding domain"/>
    <property type="match status" value="1"/>
</dbReference>
<dbReference type="RefSeq" id="WP_132141531.1">
    <property type="nucleotide sequence ID" value="NZ_SMCS01000001.1"/>
</dbReference>
<dbReference type="PANTHER" id="PTHR43032">
    <property type="entry name" value="PROTEIN-METHIONINE-SULFOXIDE REDUCTASE"/>
    <property type="match status" value="1"/>
</dbReference>
<dbReference type="OrthoDB" id="9778777at2"/>
<dbReference type="EMBL" id="SMCS01000001">
    <property type="protein sequence ID" value="TCV97470.1"/>
    <property type="molecule type" value="Genomic_DNA"/>
</dbReference>
<dbReference type="CDD" id="cd02109">
    <property type="entry name" value="arch_bact_SO_family_Moco"/>
    <property type="match status" value="1"/>
</dbReference>
<keyword evidence="4" id="KW-1185">Reference proteome</keyword>
<accession>A0A4R3YXV7</accession>